<dbReference type="OrthoDB" id="2303821at2759"/>
<evidence type="ECO:0000313" key="1">
    <source>
        <dbReference type="EMBL" id="CAG8805846.1"/>
    </source>
</evidence>
<dbReference type="EMBL" id="CAJVQA010034478">
    <property type="protein sequence ID" value="CAG8805846.1"/>
    <property type="molecule type" value="Genomic_DNA"/>
</dbReference>
<dbReference type="Proteomes" id="UP000789759">
    <property type="component" value="Unassembled WGS sequence"/>
</dbReference>
<keyword evidence="2" id="KW-1185">Reference proteome</keyword>
<dbReference type="AlphaFoldDB" id="A0A9N9K1G0"/>
<sequence>KMSWVCNKYSWKICETLNKYTDKCSGCGLMVKNEDKKIISRSAGKQWCCPKILLEESGTKNDRLDKQSLKFIDRYNNYSIFYSNK</sequence>
<organism evidence="1 2">
    <name type="scientific">Cetraspora pellucida</name>
    <dbReference type="NCBI Taxonomy" id="1433469"/>
    <lineage>
        <taxon>Eukaryota</taxon>
        <taxon>Fungi</taxon>
        <taxon>Fungi incertae sedis</taxon>
        <taxon>Mucoromycota</taxon>
        <taxon>Glomeromycotina</taxon>
        <taxon>Glomeromycetes</taxon>
        <taxon>Diversisporales</taxon>
        <taxon>Gigasporaceae</taxon>
        <taxon>Cetraspora</taxon>
    </lineage>
</organism>
<feature type="non-terminal residue" evidence="1">
    <location>
        <position position="85"/>
    </location>
</feature>
<accession>A0A9N9K1G0</accession>
<gene>
    <name evidence="1" type="ORF">CPELLU_LOCUS18143</name>
</gene>
<proteinExistence type="predicted"/>
<feature type="non-terminal residue" evidence="1">
    <location>
        <position position="1"/>
    </location>
</feature>
<reference evidence="1" key="1">
    <citation type="submission" date="2021-06" db="EMBL/GenBank/DDBJ databases">
        <authorList>
            <person name="Kallberg Y."/>
            <person name="Tangrot J."/>
            <person name="Rosling A."/>
        </authorList>
    </citation>
    <scope>NUCLEOTIDE SEQUENCE</scope>
    <source>
        <strain evidence="1">FL966</strain>
    </source>
</reference>
<name>A0A9N9K1G0_9GLOM</name>
<protein>
    <submittedName>
        <fullName evidence="1">5693_t:CDS:1</fullName>
    </submittedName>
</protein>
<comment type="caution">
    <text evidence="1">The sequence shown here is derived from an EMBL/GenBank/DDBJ whole genome shotgun (WGS) entry which is preliminary data.</text>
</comment>
<evidence type="ECO:0000313" key="2">
    <source>
        <dbReference type="Proteomes" id="UP000789759"/>
    </source>
</evidence>